<gene>
    <name evidence="7" type="ORF">BLA60_37745</name>
</gene>
<dbReference type="GO" id="GO:0046983">
    <property type="term" value="F:protein dimerization activity"/>
    <property type="evidence" value="ECO:0007669"/>
    <property type="project" value="InterPro"/>
</dbReference>
<dbReference type="Pfam" id="PF07730">
    <property type="entry name" value="HisKA_3"/>
    <property type="match status" value="1"/>
</dbReference>
<dbReference type="InterPro" id="IPR029016">
    <property type="entry name" value="GAF-like_dom_sf"/>
</dbReference>
<evidence type="ECO:0000256" key="4">
    <source>
        <dbReference type="SAM" id="Phobius"/>
    </source>
</evidence>
<dbReference type="Gene3D" id="1.20.5.1930">
    <property type="match status" value="1"/>
</dbReference>
<keyword evidence="8" id="KW-1185">Reference proteome</keyword>
<dbReference type="GO" id="GO:0016020">
    <property type="term" value="C:membrane"/>
    <property type="evidence" value="ECO:0007669"/>
    <property type="project" value="InterPro"/>
</dbReference>
<reference evidence="7 8" key="1">
    <citation type="submission" date="2016-12" db="EMBL/GenBank/DDBJ databases">
        <title>The draft genome sequence of Actinophytocola xinjiangensis.</title>
        <authorList>
            <person name="Wang W."/>
            <person name="Yuan L."/>
        </authorList>
    </citation>
    <scope>NUCLEOTIDE SEQUENCE [LARGE SCALE GENOMIC DNA]</scope>
    <source>
        <strain evidence="7 8">CGMCC 4.4663</strain>
    </source>
</reference>
<dbReference type="PANTHER" id="PTHR24421">
    <property type="entry name" value="NITRATE/NITRITE SENSOR PROTEIN NARX-RELATED"/>
    <property type="match status" value="1"/>
</dbReference>
<feature type="domain" description="Histidine kinase/HSP90-like ATPase" evidence="6">
    <location>
        <begin position="535"/>
        <end position="625"/>
    </location>
</feature>
<dbReference type="Pfam" id="PF02518">
    <property type="entry name" value="HATPase_c"/>
    <property type="match status" value="1"/>
</dbReference>
<keyword evidence="1" id="KW-0808">Transferase</keyword>
<dbReference type="SUPFAM" id="SSF55874">
    <property type="entry name" value="ATPase domain of HSP90 chaperone/DNA topoisomerase II/histidine kinase"/>
    <property type="match status" value="1"/>
</dbReference>
<evidence type="ECO:0000256" key="2">
    <source>
        <dbReference type="ARBA" id="ARBA00022777"/>
    </source>
</evidence>
<dbReference type="Pfam" id="PF01590">
    <property type="entry name" value="GAF"/>
    <property type="match status" value="1"/>
</dbReference>
<feature type="signal peptide" evidence="5">
    <location>
        <begin position="1"/>
        <end position="18"/>
    </location>
</feature>
<dbReference type="CDD" id="cd16917">
    <property type="entry name" value="HATPase_UhpB-NarQ-NarX-like"/>
    <property type="match status" value="1"/>
</dbReference>
<dbReference type="RefSeq" id="WP_075137882.1">
    <property type="nucleotide sequence ID" value="NZ_MSIF01000033.1"/>
</dbReference>
<feature type="transmembrane region" description="Helical" evidence="4">
    <location>
        <begin position="244"/>
        <end position="269"/>
    </location>
</feature>
<feature type="transmembrane region" description="Helical" evidence="4">
    <location>
        <begin position="188"/>
        <end position="205"/>
    </location>
</feature>
<keyword evidence="2" id="KW-0418">Kinase</keyword>
<evidence type="ECO:0000256" key="5">
    <source>
        <dbReference type="SAM" id="SignalP"/>
    </source>
</evidence>
<dbReference type="InterPro" id="IPR050482">
    <property type="entry name" value="Sensor_HK_TwoCompSys"/>
</dbReference>
<dbReference type="SUPFAM" id="SSF55781">
    <property type="entry name" value="GAF domain-like"/>
    <property type="match status" value="1"/>
</dbReference>
<organism evidence="7 8">
    <name type="scientific">Actinophytocola xinjiangensis</name>
    <dbReference type="NCBI Taxonomy" id="485602"/>
    <lineage>
        <taxon>Bacteria</taxon>
        <taxon>Bacillati</taxon>
        <taxon>Actinomycetota</taxon>
        <taxon>Actinomycetes</taxon>
        <taxon>Pseudonocardiales</taxon>
        <taxon>Pseudonocardiaceae</taxon>
    </lineage>
</organism>
<dbReference type="Proteomes" id="UP000185696">
    <property type="component" value="Unassembled WGS sequence"/>
</dbReference>
<dbReference type="Gene3D" id="3.30.450.40">
    <property type="match status" value="1"/>
</dbReference>
<dbReference type="InterPro" id="IPR003594">
    <property type="entry name" value="HATPase_dom"/>
</dbReference>
<dbReference type="InterPro" id="IPR011712">
    <property type="entry name" value="Sig_transdc_His_kin_sub3_dim/P"/>
</dbReference>
<proteinExistence type="predicted"/>
<feature type="transmembrane region" description="Helical" evidence="4">
    <location>
        <begin position="28"/>
        <end position="46"/>
    </location>
</feature>
<name>A0A7Z0WFI1_9PSEU</name>
<dbReference type="SMART" id="SM00387">
    <property type="entry name" value="HATPase_c"/>
    <property type="match status" value="1"/>
</dbReference>
<comment type="caution">
    <text evidence="7">The sequence shown here is derived from an EMBL/GenBank/DDBJ whole genome shotgun (WGS) entry which is preliminary data.</text>
</comment>
<keyword evidence="4" id="KW-0812">Transmembrane</keyword>
<evidence type="ECO:0000256" key="1">
    <source>
        <dbReference type="ARBA" id="ARBA00022679"/>
    </source>
</evidence>
<feature type="transmembrane region" description="Helical" evidence="4">
    <location>
        <begin position="211"/>
        <end position="232"/>
    </location>
</feature>
<feature type="transmembrane region" description="Helical" evidence="4">
    <location>
        <begin position="53"/>
        <end position="74"/>
    </location>
</feature>
<feature type="transmembrane region" description="Helical" evidence="4">
    <location>
        <begin position="153"/>
        <end position="176"/>
    </location>
</feature>
<evidence type="ECO:0000256" key="3">
    <source>
        <dbReference type="ARBA" id="ARBA00023012"/>
    </source>
</evidence>
<evidence type="ECO:0000313" key="7">
    <source>
        <dbReference type="EMBL" id="OLF05125.1"/>
    </source>
</evidence>
<keyword evidence="4" id="KW-0472">Membrane</keyword>
<dbReference type="InterPro" id="IPR036890">
    <property type="entry name" value="HATPase_C_sf"/>
</dbReference>
<dbReference type="InterPro" id="IPR003018">
    <property type="entry name" value="GAF"/>
</dbReference>
<sequence length="633" mass="68336">MLATTAAACLLAVVVAWALDLGPAATNPRDWVVAVVYSLLGVRIVAHSRHNAIGWIVLVMGLCAALAVGTELWSTPVLDWLGTWIWWPSHALLPLATLLFPDGRLISTRWRAVLVLCVLGVVLPCAGIGWASWGAPGTFWTQVGTTATRGAPLVVTIVGVCCAFAGLIGSVVSLLLRGRRADPTQRRLRLLTAGCAAVLVPAWFFDFLGAAWGLWIFAAAFPIVVVVGILCYDLYDIDLLVHRFLLYGLLTVVLAAAYLAIVLALTTALPSQADVVGTVAVVLAIAPLHRWLRGLVDRWLYGERSDPYRALTDLGERLANPLPPEEALAEIAHTVSAALKLPYVAIQEGPADEPRLLATHGHSRGWPQLPVPLQHHGRTVGTLVVEVRAPDEHLGRRERELLRALARQVALAIRSARLAEDLRRSNEEREEDLVRLTNELHDAVGPSVTGIRHQADALRRSIDTAQTETLDKLDQIVRDLTTVSVEVRELSRTVRPGALREGLLHAVRARAEQFARPGFTVEVSTTDGLDGLPDDVERAAYRIVGEALTNVDRHAGAANCRIQLTGSADGLEVAVTDDGHGIAPEAGIGTGLDSMRRRCVSRGGRFRVEPLAPGTLVVAFLPFHEPVMSINSA</sequence>
<dbReference type="AlphaFoldDB" id="A0A7Z0WFI1"/>
<feature type="chain" id="PRO_5031325154" description="Histidine kinase/HSP90-like ATPase domain-containing protein" evidence="5">
    <location>
        <begin position="19"/>
        <end position="633"/>
    </location>
</feature>
<feature type="transmembrane region" description="Helical" evidence="4">
    <location>
        <begin position="80"/>
        <end position="100"/>
    </location>
</feature>
<evidence type="ECO:0000259" key="6">
    <source>
        <dbReference type="SMART" id="SM00387"/>
    </source>
</evidence>
<accession>A0A7Z0WFI1</accession>
<dbReference type="EMBL" id="MSIF01000033">
    <property type="protein sequence ID" value="OLF05125.1"/>
    <property type="molecule type" value="Genomic_DNA"/>
</dbReference>
<keyword evidence="5" id="KW-0732">Signal</keyword>
<keyword evidence="3" id="KW-0902">Two-component regulatory system</keyword>
<feature type="transmembrane region" description="Helical" evidence="4">
    <location>
        <begin position="112"/>
        <end position="133"/>
    </location>
</feature>
<protein>
    <recommendedName>
        <fullName evidence="6">Histidine kinase/HSP90-like ATPase domain-containing protein</fullName>
    </recommendedName>
</protein>
<keyword evidence="4" id="KW-1133">Transmembrane helix</keyword>
<evidence type="ECO:0000313" key="8">
    <source>
        <dbReference type="Proteomes" id="UP000185696"/>
    </source>
</evidence>
<dbReference type="Gene3D" id="3.30.565.10">
    <property type="entry name" value="Histidine kinase-like ATPase, C-terminal domain"/>
    <property type="match status" value="1"/>
</dbReference>
<dbReference type="GO" id="GO:0000155">
    <property type="term" value="F:phosphorelay sensor kinase activity"/>
    <property type="evidence" value="ECO:0007669"/>
    <property type="project" value="InterPro"/>
</dbReference>